<accession>A0A0F9KPN7</accession>
<dbReference type="AlphaFoldDB" id="A0A0F9KPN7"/>
<reference evidence="1" key="1">
    <citation type="journal article" date="2015" name="Nature">
        <title>Complex archaea that bridge the gap between prokaryotes and eukaryotes.</title>
        <authorList>
            <person name="Spang A."/>
            <person name="Saw J.H."/>
            <person name="Jorgensen S.L."/>
            <person name="Zaremba-Niedzwiedzka K."/>
            <person name="Martijn J."/>
            <person name="Lind A.E."/>
            <person name="van Eijk R."/>
            <person name="Schleper C."/>
            <person name="Guy L."/>
            <person name="Ettema T.J."/>
        </authorList>
    </citation>
    <scope>NUCLEOTIDE SEQUENCE</scope>
</reference>
<sequence>MGWSEFVSKGLDAIGELIPGIKVKLEAKLDVKLAGRDSNIKIQIGGKHYRLNFPEGMKAEDIIRAVSSPGFRKVADQNYMDYITPHKDRIPELSEPERDRLILDAVNSSMSSSLVSTGSVPPSKSPYRPEYGEGGCGNIIYMDSAGEQATLAVNIGPVPPKKYDFEDGEGM</sequence>
<name>A0A0F9KPN7_9ZZZZ</name>
<proteinExistence type="predicted"/>
<organism evidence="1">
    <name type="scientific">marine sediment metagenome</name>
    <dbReference type="NCBI Taxonomy" id="412755"/>
    <lineage>
        <taxon>unclassified sequences</taxon>
        <taxon>metagenomes</taxon>
        <taxon>ecological metagenomes</taxon>
    </lineage>
</organism>
<dbReference type="EMBL" id="LAZR01008755">
    <property type="protein sequence ID" value="KKM76741.1"/>
    <property type="molecule type" value="Genomic_DNA"/>
</dbReference>
<gene>
    <name evidence="1" type="ORF">LCGC14_1377070</name>
</gene>
<evidence type="ECO:0000313" key="1">
    <source>
        <dbReference type="EMBL" id="KKM76741.1"/>
    </source>
</evidence>
<comment type="caution">
    <text evidence="1">The sequence shown here is derived from an EMBL/GenBank/DDBJ whole genome shotgun (WGS) entry which is preliminary data.</text>
</comment>
<protein>
    <submittedName>
        <fullName evidence="1">Uncharacterized protein</fullName>
    </submittedName>
</protein>